<sequence>MELHELNQDEITQLEEKLLDEDEYRDLAMLFKMFADPTRLRIFTVLSEKTVCVDDLKEILGMSQSAISHQLSSLRKMNLVKSHKVGKNSYYSLSDDHVMEIFKQALTHVNE</sequence>
<name>A0A7G9S1H7_9FIRM</name>
<dbReference type="InterPro" id="IPR001845">
    <property type="entry name" value="HTH_ArsR_DNA-bd_dom"/>
</dbReference>
<dbReference type="Pfam" id="PF01022">
    <property type="entry name" value="HTH_5"/>
    <property type="match status" value="1"/>
</dbReference>
<evidence type="ECO:0000259" key="5">
    <source>
        <dbReference type="PROSITE" id="PS50987"/>
    </source>
</evidence>
<keyword evidence="2" id="KW-0238">DNA-binding</keyword>
<dbReference type="CDD" id="cd00090">
    <property type="entry name" value="HTH_ARSR"/>
    <property type="match status" value="1"/>
</dbReference>
<evidence type="ECO:0000256" key="2">
    <source>
        <dbReference type="ARBA" id="ARBA00023125"/>
    </source>
</evidence>
<dbReference type="PROSITE" id="PS50987">
    <property type="entry name" value="HTH_ARSR_2"/>
    <property type="match status" value="1"/>
</dbReference>
<keyword evidence="3" id="KW-0804">Transcription</keyword>
<gene>
    <name evidence="6" type="ORF">H9L01_04930</name>
</gene>
<dbReference type="GO" id="GO:0003677">
    <property type="term" value="F:DNA binding"/>
    <property type="evidence" value="ECO:0007669"/>
    <property type="project" value="UniProtKB-KW"/>
</dbReference>
<dbReference type="PRINTS" id="PR00778">
    <property type="entry name" value="HTHARSR"/>
</dbReference>
<reference evidence="6 7" key="1">
    <citation type="submission" date="2020-08" db="EMBL/GenBank/DDBJ databases">
        <title>Genome sequence of Erysipelothrix inopinata DSM 15511T.</title>
        <authorList>
            <person name="Hyun D.-W."/>
            <person name="Bae J.-W."/>
        </authorList>
    </citation>
    <scope>NUCLEOTIDE SEQUENCE [LARGE SCALE GENOMIC DNA]</scope>
    <source>
        <strain evidence="6 7">DSM 15511</strain>
    </source>
</reference>
<dbReference type="PROSITE" id="PS00846">
    <property type="entry name" value="HTH_ARSR_1"/>
    <property type="match status" value="1"/>
</dbReference>
<dbReference type="AlphaFoldDB" id="A0A7G9S1H7"/>
<keyword evidence="7" id="KW-1185">Reference proteome</keyword>
<dbReference type="PANTHER" id="PTHR43132:SF6">
    <property type="entry name" value="HTH-TYPE TRANSCRIPTIONAL REPRESSOR CZRA"/>
    <property type="match status" value="1"/>
</dbReference>
<dbReference type="Proteomes" id="UP000515928">
    <property type="component" value="Chromosome"/>
</dbReference>
<dbReference type="InterPro" id="IPR051011">
    <property type="entry name" value="Metal_resp_trans_reg"/>
</dbReference>
<dbReference type="GO" id="GO:0003700">
    <property type="term" value="F:DNA-binding transcription factor activity"/>
    <property type="evidence" value="ECO:0007669"/>
    <property type="project" value="InterPro"/>
</dbReference>
<dbReference type="GO" id="GO:0046686">
    <property type="term" value="P:response to cadmium ion"/>
    <property type="evidence" value="ECO:0007669"/>
    <property type="project" value="UniProtKB-KW"/>
</dbReference>
<protein>
    <submittedName>
        <fullName evidence="6">Winged helix-turn-helix transcriptional regulator</fullName>
    </submittedName>
</protein>
<keyword evidence="4" id="KW-0105">Cadmium resistance</keyword>
<organism evidence="6 7">
    <name type="scientific">Erysipelothrix inopinata</name>
    <dbReference type="NCBI Taxonomy" id="225084"/>
    <lineage>
        <taxon>Bacteria</taxon>
        <taxon>Bacillati</taxon>
        <taxon>Bacillota</taxon>
        <taxon>Erysipelotrichia</taxon>
        <taxon>Erysipelotrichales</taxon>
        <taxon>Erysipelotrichaceae</taxon>
        <taxon>Erysipelothrix</taxon>
    </lineage>
</organism>
<dbReference type="InterPro" id="IPR036390">
    <property type="entry name" value="WH_DNA-bd_sf"/>
</dbReference>
<dbReference type="InterPro" id="IPR018334">
    <property type="entry name" value="ArsR_HTH"/>
</dbReference>
<dbReference type="PANTHER" id="PTHR43132">
    <property type="entry name" value="ARSENICAL RESISTANCE OPERON REPRESSOR ARSR-RELATED"/>
    <property type="match status" value="1"/>
</dbReference>
<feature type="domain" description="HTH arsR-type" evidence="5">
    <location>
        <begin position="19"/>
        <end position="111"/>
    </location>
</feature>
<evidence type="ECO:0000313" key="6">
    <source>
        <dbReference type="EMBL" id="QNN61702.1"/>
    </source>
</evidence>
<evidence type="ECO:0000256" key="3">
    <source>
        <dbReference type="ARBA" id="ARBA00023163"/>
    </source>
</evidence>
<dbReference type="KEGG" id="eio:H9L01_04930"/>
<dbReference type="SMART" id="SM00418">
    <property type="entry name" value="HTH_ARSR"/>
    <property type="match status" value="1"/>
</dbReference>
<dbReference type="InterPro" id="IPR036388">
    <property type="entry name" value="WH-like_DNA-bd_sf"/>
</dbReference>
<dbReference type="NCBIfam" id="NF033788">
    <property type="entry name" value="HTH_metalloreg"/>
    <property type="match status" value="1"/>
</dbReference>
<evidence type="ECO:0000313" key="7">
    <source>
        <dbReference type="Proteomes" id="UP000515928"/>
    </source>
</evidence>
<evidence type="ECO:0000256" key="4">
    <source>
        <dbReference type="ARBA" id="ARBA00043263"/>
    </source>
</evidence>
<dbReference type="RefSeq" id="WP_187534898.1">
    <property type="nucleotide sequence ID" value="NZ_CBCSHU010000015.1"/>
</dbReference>
<dbReference type="SUPFAM" id="SSF46785">
    <property type="entry name" value="Winged helix' DNA-binding domain"/>
    <property type="match status" value="1"/>
</dbReference>
<accession>A0A7G9S1H7</accession>
<dbReference type="EMBL" id="CP060715">
    <property type="protein sequence ID" value="QNN61702.1"/>
    <property type="molecule type" value="Genomic_DNA"/>
</dbReference>
<evidence type="ECO:0000256" key="1">
    <source>
        <dbReference type="ARBA" id="ARBA00023015"/>
    </source>
</evidence>
<dbReference type="InterPro" id="IPR011991">
    <property type="entry name" value="ArsR-like_HTH"/>
</dbReference>
<proteinExistence type="predicted"/>
<keyword evidence="1" id="KW-0805">Transcription regulation</keyword>
<dbReference type="Gene3D" id="1.10.10.10">
    <property type="entry name" value="Winged helix-like DNA-binding domain superfamily/Winged helix DNA-binding domain"/>
    <property type="match status" value="1"/>
</dbReference>